<dbReference type="Pfam" id="PF12833">
    <property type="entry name" value="HTH_18"/>
    <property type="match status" value="1"/>
</dbReference>
<dbReference type="Gene3D" id="1.10.10.60">
    <property type="entry name" value="Homeodomain-like"/>
    <property type="match status" value="1"/>
</dbReference>
<sequence length="270" mass="32082">MEKNINIKRLYQPVQPIIRPAFGHVKYQEFKPDIRLSQYIYCYWELKTEQQLEAEFHYRVVADGCMDIYFELNNPIESYVIGFSKNYTEFPLDTTFHYIGIRFYPAMFPLLFHINASELTDRYELLELILPEKAAFIKNHFNPTLDLVTIQSLLDHFYLNRINQHGVKPDFRFFSAMDHILKNSGNITIEGDLNTGISSRQLRRLFAFYVGDSTKTFCKVIRFQNILYRHPQTENKEPNAFLDFGYYDQAHFIKEFKTMYGDTPKNALKK</sequence>
<dbReference type="PROSITE" id="PS01124">
    <property type="entry name" value="HTH_ARAC_FAMILY_2"/>
    <property type="match status" value="1"/>
</dbReference>
<dbReference type="PANTHER" id="PTHR46796">
    <property type="entry name" value="HTH-TYPE TRANSCRIPTIONAL ACTIVATOR RHAS-RELATED"/>
    <property type="match status" value="1"/>
</dbReference>
<evidence type="ECO:0000313" key="6">
    <source>
        <dbReference type="Proteomes" id="UP001059844"/>
    </source>
</evidence>
<proteinExistence type="predicted"/>
<evidence type="ECO:0000313" key="5">
    <source>
        <dbReference type="EMBL" id="UUC44269.1"/>
    </source>
</evidence>
<accession>A0ABY5ISC3</accession>
<keyword evidence="1" id="KW-0805">Transcription regulation</keyword>
<dbReference type="InterPro" id="IPR046532">
    <property type="entry name" value="DUF6597"/>
</dbReference>
<evidence type="ECO:0000259" key="4">
    <source>
        <dbReference type="PROSITE" id="PS01124"/>
    </source>
</evidence>
<evidence type="ECO:0000256" key="2">
    <source>
        <dbReference type="ARBA" id="ARBA00023125"/>
    </source>
</evidence>
<dbReference type="EMBL" id="CP101751">
    <property type="protein sequence ID" value="UUC44269.1"/>
    <property type="molecule type" value="Genomic_DNA"/>
</dbReference>
<dbReference type="Pfam" id="PF20240">
    <property type="entry name" value="DUF6597"/>
    <property type="match status" value="1"/>
</dbReference>
<organism evidence="5 6">
    <name type="scientific">Flavobacterium cerinum</name>
    <dbReference type="NCBI Taxonomy" id="2502784"/>
    <lineage>
        <taxon>Bacteria</taxon>
        <taxon>Pseudomonadati</taxon>
        <taxon>Bacteroidota</taxon>
        <taxon>Flavobacteriia</taxon>
        <taxon>Flavobacteriales</taxon>
        <taxon>Flavobacteriaceae</taxon>
        <taxon>Flavobacterium</taxon>
    </lineage>
</organism>
<gene>
    <name evidence="5" type="ORF">NOX80_11560</name>
</gene>
<keyword evidence="2" id="KW-0238">DNA-binding</keyword>
<dbReference type="RefSeq" id="WP_256549943.1">
    <property type="nucleotide sequence ID" value="NZ_CP101751.1"/>
</dbReference>
<dbReference type="InterPro" id="IPR050204">
    <property type="entry name" value="AraC_XylS_family_regulators"/>
</dbReference>
<protein>
    <submittedName>
        <fullName evidence="5">Helix-turn-helix domain-containing protein</fullName>
    </submittedName>
</protein>
<feature type="domain" description="HTH araC/xylS-type" evidence="4">
    <location>
        <begin position="196"/>
        <end position="270"/>
    </location>
</feature>
<dbReference type="Proteomes" id="UP001059844">
    <property type="component" value="Chromosome"/>
</dbReference>
<keyword evidence="6" id="KW-1185">Reference proteome</keyword>
<dbReference type="InterPro" id="IPR018060">
    <property type="entry name" value="HTH_AraC"/>
</dbReference>
<reference evidence="5" key="1">
    <citation type="submission" date="2022-07" db="EMBL/GenBank/DDBJ databases">
        <title>Isolation, identification, and degradation of a PFOSA degrading strain from sewage treatment plant.</title>
        <authorList>
            <person name="Zhang L."/>
            <person name="Huo Y."/>
        </authorList>
    </citation>
    <scope>NUCLEOTIDE SEQUENCE</scope>
    <source>
        <strain evidence="5">C1</strain>
    </source>
</reference>
<evidence type="ECO:0000256" key="1">
    <source>
        <dbReference type="ARBA" id="ARBA00023015"/>
    </source>
</evidence>
<dbReference type="PANTHER" id="PTHR46796:SF13">
    <property type="entry name" value="HTH-TYPE TRANSCRIPTIONAL ACTIVATOR RHAS"/>
    <property type="match status" value="1"/>
</dbReference>
<evidence type="ECO:0000256" key="3">
    <source>
        <dbReference type="ARBA" id="ARBA00023163"/>
    </source>
</evidence>
<keyword evidence="3" id="KW-0804">Transcription</keyword>
<name>A0ABY5ISC3_9FLAO</name>